<name>A0A246IY74_9BURK</name>
<protein>
    <submittedName>
        <fullName evidence="2">Uncharacterized protein</fullName>
    </submittedName>
</protein>
<sequence>MFHPYENIIIGNFLYSLGLAMGRQAGPAPACVNLLQQTPADPVLGDVMLQFPGVWRLIEFKRTGGDEKKEHRKRRKFLAATSPARGRQRLRAISRQVHWYLVNGPDQQGQSPSPQHYPMTVRPYLHQTGDQAIPMEAFAQDLVQQACKGRFTDEDELADYMAIVETLAGVRRYNAGGLLVGVNAGGDGGTGGITYLPVPNFADLRGTARMLELRYLEEVRQRETARLLEAERQSRVLQKQTTLQRRSAPERAGPGNRDNGREH</sequence>
<evidence type="ECO:0000256" key="1">
    <source>
        <dbReference type="SAM" id="MobiDB-lite"/>
    </source>
</evidence>
<dbReference type="EMBL" id="NIOF01000015">
    <property type="protein sequence ID" value="OWQ84759.1"/>
    <property type="molecule type" value="Genomic_DNA"/>
</dbReference>
<evidence type="ECO:0000313" key="2">
    <source>
        <dbReference type="EMBL" id="OWQ84759.1"/>
    </source>
</evidence>
<dbReference type="AlphaFoldDB" id="A0A246IY74"/>
<organism evidence="2 3">
    <name type="scientific">Roseateles aquatilis</name>
    <dbReference type="NCBI Taxonomy" id="431061"/>
    <lineage>
        <taxon>Bacteria</taxon>
        <taxon>Pseudomonadati</taxon>
        <taxon>Pseudomonadota</taxon>
        <taxon>Betaproteobacteria</taxon>
        <taxon>Burkholderiales</taxon>
        <taxon>Sphaerotilaceae</taxon>
        <taxon>Roseateles</taxon>
    </lineage>
</organism>
<reference evidence="2 3" key="1">
    <citation type="journal article" date="2008" name="Int. J. Syst. Evol. Microbiol.">
        <title>Description of Roseateles aquatilis sp. nov. and Roseateles terrae sp. nov., in the class Betaproteobacteria, and emended description of the genus Roseateles.</title>
        <authorList>
            <person name="Gomila M."/>
            <person name="Bowien B."/>
            <person name="Falsen E."/>
            <person name="Moore E.R."/>
            <person name="Lalucat J."/>
        </authorList>
    </citation>
    <scope>NUCLEOTIDE SEQUENCE [LARGE SCALE GENOMIC DNA]</scope>
    <source>
        <strain evidence="2 3">CCUG 48205</strain>
    </source>
</reference>
<evidence type="ECO:0000313" key="3">
    <source>
        <dbReference type="Proteomes" id="UP000197468"/>
    </source>
</evidence>
<gene>
    <name evidence="2" type="ORF">CDN99_23805</name>
</gene>
<dbReference type="OrthoDB" id="6057784at2"/>
<dbReference type="Proteomes" id="UP000197468">
    <property type="component" value="Unassembled WGS sequence"/>
</dbReference>
<proteinExistence type="predicted"/>
<feature type="compositionally biased region" description="Polar residues" evidence="1">
    <location>
        <begin position="236"/>
        <end position="245"/>
    </location>
</feature>
<accession>A0A246IY74</accession>
<keyword evidence="3" id="KW-1185">Reference proteome</keyword>
<dbReference type="RefSeq" id="WP_088387479.1">
    <property type="nucleotide sequence ID" value="NZ_NIOF01000015.1"/>
</dbReference>
<feature type="region of interest" description="Disordered" evidence="1">
    <location>
        <begin position="236"/>
        <end position="263"/>
    </location>
</feature>
<comment type="caution">
    <text evidence="2">The sequence shown here is derived from an EMBL/GenBank/DDBJ whole genome shotgun (WGS) entry which is preliminary data.</text>
</comment>